<comment type="caution">
    <text evidence="1">The sequence shown here is derived from an EMBL/GenBank/DDBJ whole genome shotgun (WGS) entry which is preliminary data.</text>
</comment>
<reference evidence="1" key="1">
    <citation type="submission" date="2021-03" db="EMBL/GenBank/DDBJ databases">
        <title>Whole genome shotgun sequence of Actinoplanes auranticolor NBRC 12245.</title>
        <authorList>
            <person name="Komaki H."/>
            <person name="Tamura T."/>
        </authorList>
    </citation>
    <scope>NUCLEOTIDE SEQUENCE</scope>
    <source>
        <strain evidence="1">NBRC 12245</strain>
    </source>
</reference>
<accession>A0A919SIH9</accession>
<dbReference type="Proteomes" id="UP000681340">
    <property type="component" value="Unassembled WGS sequence"/>
</dbReference>
<gene>
    <name evidence="1" type="ORF">Aau02nite_45380</name>
</gene>
<protein>
    <submittedName>
        <fullName evidence="1">Uncharacterized protein</fullName>
    </submittedName>
</protein>
<proteinExistence type="predicted"/>
<dbReference type="SUPFAM" id="SSF160424">
    <property type="entry name" value="BH3703-like"/>
    <property type="match status" value="1"/>
</dbReference>
<sequence length="278" mass="30946">MSPEEARIVDEVARLGVADLDQPWDRAVLEFRALSGSAEFGRSVYRGGDQLEDFPPDGSISPLFELRRLMYVPGAGTWFSVEVDVTPDLRAATRFGYDTEPAWYLPRDDETYVDDLALFPRDEEHLPDWLRQKVVRAGSERELDWSGLRFQASFTRDGRLSTSLDFHPPPGAGRWAADIVGRLAAQGIHARVGHSVDDESGVTYPDVRVRLGDGYCSVAFWADDIFWSVDVAASQSDPHTARHAVTAVREVVGDVTGWTFVDAKVTTGYERAMLGLPR</sequence>
<organism evidence="1 2">
    <name type="scientific">Actinoplanes auranticolor</name>
    <dbReference type="NCBI Taxonomy" id="47988"/>
    <lineage>
        <taxon>Bacteria</taxon>
        <taxon>Bacillati</taxon>
        <taxon>Actinomycetota</taxon>
        <taxon>Actinomycetes</taxon>
        <taxon>Micromonosporales</taxon>
        <taxon>Micromonosporaceae</taxon>
        <taxon>Actinoplanes</taxon>
    </lineage>
</organism>
<dbReference type="RefSeq" id="WP_212990527.1">
    <property type="nucleotide sequence ID" value="NZ_BAABEA010000052.1"/>
</dbReference>
<dbReference type="AlphaFoldDB" id="A0A919SIH9"/>
<keyword evidence="2" id="KW-1185">Reference proteome</keyword>
<evidence type="ECO:0000313" key="2">
    <source>
        <dbReference type="Proteomes" id="UP000681340"/>
    </source>
</evidence>
<dbReference type="EMBL" id="BOQL01000036">
    <property type="protein sequence ID" value="GIM71313.1"/>
    <property type="molecule type" value="Genomic_DNA"/>
</dbReference>
<dbReference type="InterPro" id="IPR036170">
    <property type="entry name" value="YezG-like_sf"/>
</dbReference>
<name>A0A919SIH9_9ACTN</name>
<evidence type="ECO:0000313" key="1">
    <source>
        <dbReference type="EMBL" id="GIM71313.1"/>
    </source>
</evidence>